<dbReference type="EMBL" id="PDCK01000041">
    <property type="protein sequence ID" value="PRQ42386.1"/>
    <property type="molecule type" value="Genomic_DNA"/>
</dbReference>
<accession>A0A2P6R7H1</accession>
<feature type="region of interest" description="Disordered" evidence="1">
    <location>
        <begin position="1"/>
        <end position="22"/>
    </location>
</feature>
<keyword evidence="3" id="KW-1185">Reference proteome</keyword>
<organism evidence="2 3">
    <name type="scientific">Rosa chinensis</name>
    <name type="common">China rose</name>
    <dbReference type="NCBI Taxonomy" id="74649"/>
    <lineage>
        <taxon>Eukaryota</taxon>
        <taxon>Viridiplantae</taxon>
        <taxon>Streptophyta</taxon>
        <taxon>Embryophyta</taxon>
        <taxon>Tracheophyta</taxon>
        <taxon>Spermatophyta</taxon>
        <taxon>Magnoliopsida</taxon>
        <taxon>eudicotyledons</taxon>
        <taxon>Gunneridae</taxon>
        <taxon>Pentapetalae</taxon>
        <taxon>rosids</taxon>
        <taxon>fabids</taxon>
        <taxon>Rosales</taxon>
        <taxon>Rosaceae</taxon>
        <taxon>Rosoideae</taxon>
        <taxon>Rosoideae incertae sedis</taxon>
        <taxon>Rosa</taxon>
    </lineage>
</organism>
<dbReference type="Gramene" id="PRQ42386">
    <property type="protein sequence ID" value="PRQ42386"/>
    <property type="gene ID" value="RchiOBHm_Chr3g0457101"/>
</dbReference>
<evidence type="ECO:0000313" key="2">
    <source>
        <dbReference type="EMBL" id="PRQ42386.1"/>
    </source>
</evidence>
<sequence>MRTRTSSTHRGLTHTLTSSSEDSLGQLRAFSPVVTPLATLVTSPYTCLTRAHMVPITSSTLGIVPRDRLSTKASTGTSSTTTGLSPTCLPRPPEASPETLTRARI</sequence>
<comment type="caution">
    <text evidence="2">The sequence shown here is derived from an EMBL/GenBank/DDBJ whole genome shotgun (WGS) entry which is preliminary data.</text>
</comment>
<dbReference type="Proteomes" id="UP000238479">
    <property type="component" value="Chromosome 3"/>
</dbReference>
<reference evidence="2 3" key="1">
    <citation type="journal article" date="2018" name="Nat. Genet.">
        <title>The Rosa genome provides new insights in the design of modern roses.</title>
        <authorList>
            <person name="Bendahmane M."/>
        </authorList>
    </citation>
    <scope>NUCLEOTIDE SEQUENCE [LARGE SCALE GENOMIC DNA]</scope>
    <source>
        <strain evidence="3">cv. Old Blush</strain>
    </source>
</reference>
<feature type="region of interest" description="Disordered" evidence="1">
    <location>
        <begin position="67"/>
        <end position="105"/>
    </location>
</feature>
<evidence type="ECO:0000313" key="3">
    <source>
        <dbReference type="Proteomes" id="UP000238479"/>
    </source>
</evidence>
<protein>
    <submittedName>
        <fullName evidence="2">Uncharacterized protein</fullName>
    </submittedName>
</protein>
<feature type="compositionally biased region" description="Low complexity" evidence="1">
    <location>
        <begin position="71"/>
        <end position="87"/>
    </location>
</feature>
<gene>
    <name evidence="2" type="ORF">RchiOBHm_Chr3g0457101</name>
</gene>
<proteinExistence type="predicted"/>
<dbReference type="AlphaFoldDB" id="A0A2P6R7H1"/>
<name>A0A2P6R7H1_ROSCH</name>
<evidence type="ECO:0000256" key="1">
    <source>
        <dbReference type="SAM" id="MobiDB-lite"/>
    </source>
</evidence>